<gene>
    <name evidence="2" type="ORF">sS8_1919</name>
</gene>
<dbReference type="Proteomes" id="UP000266313">
    <property type="component" value="Chromosome"/>
</dbReference>
<name>A0A250KQC1_9GAMM</name>
<keyword evidence="1" id="KW-0812">Transmembrane</keyword>
<keyword evidence="3" id="KW-1185">Reference proteome</keyword>
<reference evidence="2 3" key="1">
    <citation type="submission" date="2016-12" db="EMBL/GenBank/DDBJ databases">
        <title>Genome sequencing of Methylocaldum marinum.</title>
        <authorList>
            <person name="Takeuchi M."/>
            <person name="Kamagata Y."/>
            <person name="Hiraoka S."/>
            <person name="Oshima K."/>
            <person name="Hattori M."/>
            <person name="Iwasaki W."/>
        </authorList>
    </citation>
    <scope>NUCLEOTIDE SEQUENCE [LARGE SCALE GENOMIC DNA]</scope>
    <source>
        <strain evidence="2 3">S8</strain>
    </source>
</reference>
<organism evidence="2 3">
    <name type="scientific">Methylocaldum marinum</name>
    <dbReference type="NCBI Taxonomy" id="1432792"/>
    <lineage>
        <taxon>Bacteria</taxon>
        <taxon>Pseudomonadati</taxon>
        <taxon>Pseudomonadota</taxon>
        <taxon>Gammaproteobacteria</taxon>
        <taxon>Methylococcales</taxon>
        <taxon>Methylococcaceae</taxon>
        <taxon>Methylocaldum</taxon>
    </lineage>
</organism>
<dbReference type="AlphaFoldDB" id="A0A250KQC1"/>
<dbReference type="EMBL" id="AP017928">
    <property type="protein sequence ID" value="BBA33873.1"/>
    <property type="molecule type" value="Genomic_DNA"/>
</dbReference>
<evidence type="ECO:0000313" key="3">
    <source>
        <dbReference type="Proteomes" id="UP000266313"/>
    </source>
</evidence>
<dbReference type="KEGG" id="mmai:sS8_1919"/>
<proteinExistence type="predicted"/>
<keyword evidence="1" id="KW-0472">Membrane</keyword>
<evidence type="ECO:0000256" key="1">
    <source>
        <dbReference type="SAM" id="Phobius"/>
    </source>
</evidence>
<sequence>MDNPYKPPLARVADIPSSENNSGGGSSIVIPPGVRGWSWGAFLLTWIWAVFNRTWIGLLCLIPYIGFVFSVYLGIRGRELAWRNKRWDSLEHFNQIQRRWSIGGLIIVVGGVGFGILAAILIPAYHDYMIRANGG</sequence>
<keyword evidence="1" id="KW-1133">Transmembrane helix</keyword>
<dbReference type="RefSeq" id="WP_119629399.1">
    <property type="nucleotide sequence ID" value="NZ_AP017928.1"/>
</dbReference>
<feature type="transmembrane region" description="Helical" evidence="1">
    <location>
        <begin position="102"/>
        <end position="125"/>
    </location>
</feature>
<feature type="transmembrane region" description="Helical" evidence="1">
    <location>
        <begin position="55"/>
        <end position="75"/>
    </location>
</feature>
<accession>A0A250KQC1</accession>
<protein>
    <submittedName>
        <fullName evidence="2">Uncharacterized protein</fullName>
    </submittedName>
</protein>
<evidence type="ECO:0000313" key="2">
    <source>
        <dbReference type="EMBL" id="BBA33873.1"/>
    </source>
</evidence>
<dbReference type="OrthoDB" id="9815959at2"/>